<reference evidence="12" key="1">
    <citation type="submission" date="2020-11" db="EMBL/GenBank/DDBJ databases">
        <authorList>
            <person name="Tran Van P."/>
        </authorList>
    </citation>
    <scope>NUCLEOTIDE SEQUENCE</scope>
</reference>
<accession>A0A7R9HGN6</accession>
<evidence type="ECO:0000256" key="7">
    <source>
        <dbReference type="ARBA" id="ARBA00023170"/>
    </source>
</evidence>
<evidence type="ECO:0000256" key="10">
    <source>
        <dbReference type="ARBA" id="ARBA00023303"/>
    </source>
</evidence>
<keyword evidence="9" id="KW-1071">Ligand-gated ion channel</keyword>
<name>A0A7R9HGN6_TIMPO</name>
<keyword evidence="4" id="KW-1133">Transmembrane helix</keyword>
<dbReference type="AlphaFoldDB" id="A0A7R9HGN6"/>
<keyword evidence="5" id="KW-0406">Ion transport</keyword>
<keyword evidence="3" id="KW-0812">Transmembrane</keyword>
<evidence type="ECO:0000256" key="8">
    <source>
        <dbReference type="ARBA" id="ARBA00023180"/>
    </source>
</evidence>
<evidence type="ECO:0000256" key="5">
    <source>
        <dbReference type="ARBA" id="ARBA00023065"/>
    </source>
</evidence>
<proteinExistence type="predicted"/>
<dbReference type="Gene3D" id="3.40.190.10">
    <property type="entry name" value="Periplasmic binding protein-like II"/>
    <property type="match status" value="1"/>
</dbReference>
<evidence type="ECO:0000256" key="3">
    <source>
        <dbReference type="ARBA" id="ARBA00022692"/>
    </source>
</evidence>
<evidence type="ECO:0000256" key="2">
    <source>
        <dbReference type="ARBA" id="ARBA00022448"/>
    </source>
</evidence>
<keyword evidence="10" id="KW-0407">Ion channel</keyword>
<dbReference type="InterPro" id="IPR019594">
    <property type="entry name" value="Glu/Gly-bd"/>
</dbReference>
<keyword evidence="6" id="KW-0472">Membrane</keyword>
<comment type="subcellular location">
    <subcellularLocation>
        <location evidence="1">Membrane</location>
        <topology evidence="1">Multi-pass membrane protein</topology>
    </subcellularLocation>
</comment>
<evidence type="ECO:0000256" key="9">
    <source>
        <dbReference type="ARBA" id="ARBA00023286"/>
    </source>
</evidence>
<protein>
    <recommendedName>
        <fullName evidence="11">Ionotropic glutamate receptor L-glutamate and glycine-binding domain-containing protein</fullName>
    </recommendedName>
</protein>
<keyword evidence="7" id="KW-0675">Receptor</keyword>
<evidence type="ECO:0000259" key="11">
    <source>
        <dbReference type="Pfam" id="PF10613"/>
    </source>
</evidence>
<sequence length="64" mass="7474">MKEIIYRKADLGICDFTITYDRGKAVDFTMPFLNTDVDPGGCVYMVFSNRRLQFIRNLFKAEVE</sequence>
<keyword evidence="8" id="KW-0325">Glycoprotein</keyword>
<gene>
    <name evidence="12" type="ORF">TPSB3V08_LOCUS14828</name>
</gene>
<dbReference type="GO" id="GO:0015276">
    <property type="term" value="F:ligand-gated monoatomic ion channel activity"/>
    <property type="evidence" value="ECO:0007669"/>
    <property type="project" value="InterPro"/>
</dbReference>
<evidence type="ECO:0000313" key="12">
    <source>
        <dbReference type="EMBL" id="CAD7421413.1"/>
    </source>
</evidence>
<dbReference type="SUPFAM" id="SSF53850">
    <property type="entry name" value="Periplasmic binding protein-like II"/>
    <property type="match status" value="1"/>
</dbReference>
<keyword evidence="2" id="KW-0813">Transport</keyword>
<organism evidence="12">
    <name type="scientific">Timema poppense</name>
    <name type="common">Walking stick</name>
    <dbReference type="NCBI Taxonomy" id="170557"/>
    <lineage>
        <taxon>Eukaryota</taxon>
        <taxon>Metazoa</taxon>
        <taxon>Ecdysozoa</taxon>
        <taxon>Arthropoda</taxon>
        <taxon>Hexapoda</taxon>
        <taxon>Insecta</taxon>
        <taxon>Pterygota</taxon>
        <taxon>Neoptera</taxon>
        <taxon>Polyneoptera</taxon>
        <taxon>Phasmatodea</taxon>
        <taxon>Timematodea</taxon>
        <taxon>Timematoidea</taxon>
        <taxon>Timematidae</taxon>
        <taxon>Timema</taxon>
    </lineage>
</organism>
<feature type="domain" description="Ionotropic glutamate receptor L-glutamate and glycine-binding" evidence="11">
    <location>
        <begin position="1"/>
        <end position="37"/>
    </location>
</feature>
<dbReference type="GO" id="GO:0016020">
    <property type="term" value="C:membrane"/>
    <property type="evidence" value="ECO:0007669"/>
    <property type="project" value="UniProtKB-SubCell"/>
</dbReference>
<evidence type="ECO:0000256" key="1">
    <source>
        <dbReference type="ARBA" id="ARBA00004141"/>
    </source>
</evidence>
<dbReference type="EMBL" id="OD050150">
    <property type="protein sequence ID" value="CAD7421413.1"/>
    <property type="molecule type" value="Genomic_DNA"/>
</dbReference>
<dbReference type="Pfam" id="PF10613">
    <property type="entry name" value="Lig_chan-Glu_bd"/>
    <property type="match status" value="1"/>
</dbReference>
<evidence type="ECO:0000256" key="4">
    <source>
        <dbReference type="ARBA" id="ARBA00022989"/>
    </source>
</evidence>
<evidence type="ECO:0000256" key="6">
    <source>
        <dbReference type="ARBA" id="ARBA00023136"/>
    </source>
</evidence>